<name>D3Q731_STANL</name>
<accession>D3Q731</accession>
<evidence type="ECO:0000313" key="3">
    <source>
        <dbReference type="EMBL" id="ADD40430.1"/>
    </source>
</evidence>
<dbReference type="HOGENOM" id="CLU_1601691_0_0_11"/>
<feature type="compositionally biased region" description="Low complexity" evidence="1">
    <location>
        <begin position="23"/>
        <end position="40"/>
    </location>
</feature>
<evidence type="ECO:0000256" key="1">
    <source>
        <dbReference type="SAM" id="MobiDB-lite"/>
    </source>
</evidence>
<feature type="transmembrane region" description="Helical" evidence="2">
    <location>
        <begin position="69"/>
        <end position="89"/>
    </location>
</feature>
<feature type="compositionally biased region" description="Low complexity" evidence="1">
    <location>
        <begin position="1"/>
        <end position="15"/>
    </location>
</feature>
<keyword evidence="2" id="KW-0472">Membrane</keyword>
<dbReference type="KEGG" id="sna:Snas_0718"/>
<dbReference type="OrthoDB" id="5197849at2"/>
<dbReference type="AlphaFoldDB" id="D3Q731"/>
<organism evidence="3 4">
    <name type="scientific">Stackebrandtia nassauensis (strain DSM 44728 / CIP 108903 / NRRL B-16338 / NBRC 102104 / LLR-40K-21)</name>
    <dbReference type="NCBI Taxonomy" id="446470"/>
    <lineage>
        <taxon>Bacteria</taxon>
        <taxon>Bacillati</taxon>
        <taxon>Actinomycetota</taxon>
        <taxon>Actinomycetes</taxon>
        <taxon>Glycomycetales</taxon>
        <taxon>Glycomycetaceae</taxon>
        <taxon>Stackebrandtia</taxon>
    </lineage>
</organism>
<proteinExistence type="predicted"/>
<keyword evidence="2" id="KW-1133">Transmembrane helix</keyword>
<protein>
    <submittedName>
        <fullName evidence="3">Uncharacterized protein</fullName>
    </submittedName>
</protein>
<keyword evidence="2" id="KW-0812">Transmembrane</keyword>
<evidence type="ECO:0000313" key="4">
    <source>
        <dbReference type="Proteomes" id="UP000000844"/>
    </source>
</evidence>
<dbReference type="EMBL" id="CP001778">
    <property type="protein sequence ID" value="ADD40430.1"/>
    <property type="molecule type" value="Genomic_DNA"/>
</dbReference>
<keyword evidence="4" id="KW-1185">Reference proteome</keyword>
<reference evidence="3 4" key="1">
    <citation type="journal article" date="2009" name="Stand. Genomic Sci.">
        <title>Complete genome sequence of Stackebrandtia nassauensis type strain (LLR-40K-21).</title>
        <authorList>
            <person name="Munk C."/>
            <person name="Lapidus A."/>
            <person name="Copeland A."/>
            <person name="Jando M."/>
            <person name="Mayilraj S."/>
            <person name="Glavina Del Rio T."/>
            <person name="Nolan M."/>
            <person name="Chen F."/>
            <person name="Lucas S."/>
            <person name="Tice H."/>
            <person name="Cheng J.F."/>
            <person name="Han C."/>
            <person name="Detter J.C."/>
            <person name="Bruce D."/>
            <person name="Goodwin L."/>
            <person name="Chain P."/>
            <person name="Pitluck S."/>
            <person name="Goker M."/>
            <person name="Ovchinikova G."/>
            <person name="Pati A."/>
            <person name="Ivanova N."/>
            <person name="Mavromatis K."/>
            <person name="Chen A."/>
            <person name="Palaniappan K."/>
            <person name="Land M."/>
            <person name="Hauser L."/>
            <person name="Chang Y.J."/>
            <person name="Jeffries C.D."/>
            <person name="Bristow J."/>
            <person name="Eisen J.A."/>
            <person name="Markowitz V."/>
            <person name="Hugenholtz P."/>
            <person name="Kyrpides N.C."/>
            <person name="Klenk H.P."/>
        </authorList>
    </citation>
    <scope>NUCLEOTIDE SEQUENCE [LARGE SCALE GENOMIC DNA]</scope>
    <source>
        <strain evidence="4">DSM 44728 / CIP 108903 / NRRL B-16338 / NBRC 102104 / LLR-40K-21</strain>
    </source>
</reference>
<feature type="region of interest" description="Disordered" evidence="1">
    <location>
        <begin position="1"/>
        <end position="62"/>
    </location>
</feature>
<dbReference type="RefSeq" id="WP_013016001.1">
    <property type="nucleotide sequence ID" value="NC_013947.1"/>
</dbReference>
<gene>
    <name evidence="3" type="ordered locus">Snas_0718</name>
</gene>
<evidence type="ECO:0000256" key="2">
    <source>
        <dbReference type="SAM" id="Phobius"/>
    </source>
</evidence>
<dbReference type="Proteomes" id="UP000000844">
    <property type="component" value="Chromosome"/>
</dbReference>
<sequence>MSYPPQYGHPQRPQGYPQPPQGYPQQQYGYQYPPQQQRPGYAPPPQFQQRPPAYQPPAYQPAPKRRKNISWLGLVLVVVLGGGFFAVQMTKSEPNVGQCLASMDDRFIGGLEIVPCDGASAKFEVVNKQSGRGNPSVCLDHPDGESFSERGRRGKIYWEICAVPVK</sequence>